<evidence type="ECO:0000256" key="2">
    <source>
        <dbReference type="ARBA" id="ARBA00023125"/>
    </source>
</evidence>
<dbReference type="PRINTS" id="PR00038">
    <property type="entry name" value="HTHLUXR"/>
</dbReference>
<evidence type="ECO:0000259" key="4">
    <source>
        <dbReference type="PROSITE" id="PS50043"/>
    </source>
</evidence>
<keyword evidence="2" id="KW-0238">DNA-binding</keyword>
<keyword evidence="3" id="KW-0804">Transcription</keyword>
<gene>
    <name evidence="5" type="primary">liaR_16</name>
    <name evidence="5" type="ORF">SDC9_178694</name>
</gene>
<dbReference type="PANTHER" id="PTHR44688:SF16">
    <property type="entry name" value="DNA-BINDING TRANSCRIPTIONAL ACTIVATOR DEVR_DOSR"/>
    <property type="match status" value="1"/>
</dbReference>
<dbReference type="InterPro" id="IPR036388">
    <property type="entry name" value="WH-like_DNA-bd_sf"/>
</dbReference>
<dbReference type="PANTHER" id="PTHR44688">
    <property type="entry name" value="DNA-BINDING TRANSCRIPTIONAL ACTIVATOR DEVR_DOSR"/>
    <property type="match status" value="1"/>
</dbReference>
<reference evidence="5" key="1">
    <citation type="submission" date="2019-08" db="EMBL/GenBank/DDBJ databases">
        <authorList>
            <person name="Kucharzyk K."/>
            <person name="Murdoch R.W."/>
            <person name="Higgins S."/>
            <person name="Loffler F."/>
        </authorList>
    </citation>
    <scope>NUCLEOTIDE SEQUENCE</scope>
</reference>
<accession>A0A645GXV3</accession>
<dbReference type="EMBL" id="VSSQ01082672">
    <property type="protein sequence ID" value="MPN31220.1"/>
    <property type="molecule type" value="Genomic_DNA"/>
</dbReference>
<dbReference type="AlphaFoldDB" id="A0A645GXV3"/>
<dbReference type="SMART" id="SM00421">
    <property type="entry name" value="HTH_LUXR"/>
    <property type="match status" value="1"/>
</dbReference>
<keyword evidence="1" id="KW-0805">Transcription regulation</keyword>
<comment type="caution">
    <text evidence="5">The sequence shown here is derived from an EMBL/GenBank/DDBJ whole genome shotgun (WGS) entry which is preliminary data.</text>
</comment>
<evidence type="ECO:0000256" key="1">
    <source>
        <dbReference type="ARBA" id="ARBA00023015"/>
    </source>
</evidence>
<dbReference type="GO" id="GO:0006355">
    <property type="term" value="P:regulation of DNA-templated transcription"/>
    <property type="evidence" value="ECO:0007669"/>
    <property type="project" value="InterPro"/>
</dbReference>
<organism evidence="5">
    <name type="scientific">bioreactor metagenome</name>
    <dbReference type="NCBI Taxonomy" id="1076179"/>
    <lineage>
        <taxon>unclassified sequences</taxon>
        <taxon>metagenomes</taxon>
        <taxon>ecological metagenomes</taxon>
    </lineage>
</organism>
<name>A0A645GXV3_9ZZZZ</name>
<proteinExistence type="predicted"/>
<evidence type="ECO:0000313" key="5">
    <source>
        <dbReference type="EMBL" id="MPN31220.1"/>
    </source>
</evidence>
<dbReference type="PROSITE" id="PS50043">
    <property type="entry name" value="HTH_LUXR_2"/>
    <property type="match status" value="1"/>
</dbReference>
<dbReference type="InterPro" id="IPR016032">
    <property type="entry name" value="Sig_transdc_resp-reg_C-effctor"/>
</dbReference>
<dbReference type="Gene3D" id="1.10.10.10">
    <property type="entry name" value="Winged helix-like DNA-binding domain superfamily/Winged helix DNA-binding domain"/>
    <property type="match status" value="1"/>
</dbReference>
<dbReference type="PROSITE" id="PS00622">
    <property type="entry name" value="HTH_LUXR_1"/>
    <property type="match status" value="1"/>
</dbReference>
<dbReference type="CDD" id="cd06170">
    <property type="entry name" value="LuxR_C_like"/>
    <property type="match status" value="1"/>
</dbReference>
<evidence type="ECO:0000256" key="3">
    <source>
        <dbReference type="ARBA" id="ARBA00023163"/>
    </source>
</evidence>
<dbReference type="SUPFAM" id="SSF46894">
    <property type="entry name" value="C-terminal effector domain of the bipartite response regulators"/>
    <property type="match status" value="1"/>
</dbReference>
<protein>
    <submittedName>
        <fullName evidence="5">Transcriptional regulatory protein LiaR</fullName>
    </submittedName>
</protein>
<dbReference type="InterPro" id="IPR000792">
    <property type="entry name" value="Tscrpt_reg_LuxR_C"/>
</dbReference>
<dbReference type="GO" id="GO:0003677">
    <property type="term" value="F:DNA binding"/>
    <property type="evidence" value="ECO:0007669"/>
    <property type="project" value="UniProtKB-KW"/>
</dbReference>
<feature type="domain" description="HTH luxR-type" evidence="4">
    <location>
        <begin position="72"/>
        <end position="137"/>
    </location>
</feature>
<sequence>MAIISPLFLQNRLTYFSKMKRQYPEISWIGVVYSLFEDKILSMFDGIISITDSKERVSEIIKKALKKQCSCNNNQHDDLSEREIDVLVLLVDGCSNKEIADKLCISIHTVVTHRKNISEKTGIKSLSGLTIYAISKKIINPIF</sequence>
<dbReference type="Pfam" id="PF00196">
    <property type="entry name" value="GerE"/>
    <property type="match status" value="1"/>
</dbReference>